<dbReference type="PROSITE" id="PS51257">
    <property type="entry name" value="PROKAR_LIPOPROTEIN"/>
    <property type="match status" value="1"/>
</dbReference>
<dbReference type="EC" id="3.4.24.-" evidence="9"/>
<comment type="cofactor">
    <cofactor evidence="1">
        <name>Zn(2+)</name>
        <dbReference type="ChEBI" id="CHEBI:29105"/>
    </cofactor>
</comment>
<dbReference type="RefSeq" id="WP_379882246.1">
    <property type="nucleotide sequence ID" value="NZ_JBHPON010000002.1"/>
</dbReference>
<dbReference type="GO" id="GO:0016787">
    <property type="term" value="F:hydrolase activity"/>
    <property type="evidence" value="ECO:0007669"/>
    <property type="project" value="UniProtKB-KW"/>
</dbReference>
<dbReference type="InterPro" id="IPR011055">
    <property type="entry name" value="Dup_hybrid_motif"/>
</dbReference>
<keyword evidence="5" id="KW-0862">Zinc</keyword>
<organism evidence="9 10">
    <name type="scientific">Hyphococcus aureus</name>
    <dbReference type="NCBI Taxonomy" id="2666033"/>
    <lineage>
        <taxon>Bacteria</taxon>
        <taxon>Pseudomonadati</taxon>
        <taxon>Pseudomonadota</taxon>
        <taxon>Alphaproteobacteria</taxon>
        <taxon>Parvularculales</taxon>
        <taxon>Parvularculaceae</taxon>
        <taxon>Hyphococcus</taxon>
    </lineage>
</organism>
<evidence type="ECO:0000313" key="10">
    <source>
        <dbReference type="Proteomes" id="UP001596116"/>
    </source>
</evidence>
<dbReference type="Pfam" id="PF01551">
    <property type="entry name" value="Peptidase_M23"/>
    <property type="match status" value="1"/>
</dbReference>
<evidence type="ECO:0000256" key="1">
    <source>
        <dbReference type="ARBA" id="ARBA00001947"/>
    </source>
</evidence>
<evidence type="ECO:0000256" key="6">
    <source>
        <dbReference type="ARBA" id="ARBA00023049"/>
    </source>
</evidence>
<dbReference type="Proteomes" id="UP001596116">
    <property type="component" value="Unassembled WGS sequence"/>
</dbReference>
<evidence type="ECO:0000256" key="7">
    <source>
        <dbReference type="SAM" id="SignalP"/>
    </source>
</evidence>
<evidence type="ECO:0000256" key="3">
    <source>
        <dbReference type="ARBA" id="ARBA00022723"/>
    </source>
</evidence>
<sequence length="191" mass="20063">MFRAAALFVLLSFIAACASAPSSRPSDRDFSSLSLCPGVVISNAPATGGDMRIANYDPQATVNGASLWRAPVDACVSSGFGPRRGGAGSFHHGVDLYTGRPAPVFAGGEGVIEAVETIRGYGKTVMIRHGRGVETRYAHLSAYAPGLKRSKRVSKGELIGRTGDTGNATAIHLHYEILVDGRRHNPLTVGN</sequence>
<proteinExistence type="predicted"/>
<dbReference type="SUPFAM" id="SSF51261">
    <property type="entry name" value="Duplicated hybrid motif"/>
    <property type="match status" value="1"/>
</dbReference>
<dbReference type="EMBL" id="JBHPON010000002">
    <property type="protein sequence ID" value="MFC6036514.1"/>
    <property type="molecule type" value="Genomic_DNA"/>
</dbReference>
<feature type="domain" description="M23ase beta-sheet core" evidence="8">
    <location>
        <begin position="90"/>
        <end position="186"/>
    </location>
</feature>
<dbReference type="CDD" id="cd12797">
    <property type="entry name" value="M23_peptidase"/>
    <property type="match status" value="1"/>
</dbReference>
<evidence type="ECO:0000313" key="9">
    <source>
        <dbReference type="EMBL" id="MFC6036514.1"/>
    </source>
</evidence>
<gene>
    <name evidence="9" type="ORF">ACFMB1_13235</name>
</gene>
<keyword evidence="2" id="KW-0645">Protease</keyword>
<reference evidence="9 10" key="1">
    <citation type="submission" date="2024-09" db="EMBL/GenBank/DDBJ databases">
        <authorList>
            <person name="Zhang Z.-H."/>
        </authorList>
    </citation>
    <scope>NUCLEOTIDE SEQUENCE [LARGE SCALE GENOMIC DNA]</scope>
    <source>
        <strain evidence="9 10">HHTR114</strain>
    </source>
</reference>
<dbReference type="PANTHER" id="PTHR21666">
    <property type="entry name" value="PEPTIDASE-RELATED"/>
    <property type="match status" value="1"/>
</dbReference>
<accession>A0ABW1KYA2</accession>
<dbReference type="InterPro" id="IPR016047">
    <property type="entry name" value="M23ase_b-sheet_dom"/>
</dbReference>
<evidence type="ECO:0000256" key="2">
    <source>
        <dbReference type="ARBA" id="ARBA00022670"/>
    </source>
</evidence>
<feature type="signal peptide" evidence="7">
    <location>
        <begin position="1"/>
        <end position="18"/>
    </location>
</feature>
<dbReference type="PANTHER" id="PTHR21666:SF288">
    <property type="entry name" value="CELL DIVISION PROTEIN YTFB"/>
    <property type="match status" value="1"/>
</dbReference>
<dbReference type="Gene3D" id="2.70.70.10">
    <property type="entry name" value="Glucose Permease (Domain IIA)"/>
    <property type="match status" value="1"/>
</dbReference>
<evidence type="ECO:0000256" key="5">
    <source>
        <dbReference type="ARBA" id="ARBA00022833"/>
    </source>
</evidence>
<keyword evidence="3" id="KW-0479">Metal-binding</keyword>
<feature type="chain" id="PRO_5045417987" evidence="7">
    <location>
        <begin position="19"/>
        <end position="191"/>
    </location>
</feature>
<name>A0ABW1KYA2_9PROT</name>
<evidence type="ECO:0000256" key="4">
    <source>
        <dbReference type="ARBA" id="ARBA00022801"/>
    </source>
</evidence>
<keyword evidence="10" id="KW-1185">Reference proteome</keyword>
<comment type="caution">
    <text evidence="9">The sequence shown here is derived from an EMBL/GenBank/DDBJ whole genome shotgun (WGS) entry which is preliminary data.</text>
</comment>
<keyword evidence="7" id="KW-0732">Signal</keyword>
<evidence type="ECO:0000259" key="8">
    <source>
        <dbReference type="Pfam" id="PF01551"/>
    </source>
</evidence>
<dbReference type="InterPro" id="IPR050570">
    <property type="entry name" value="Cell_wall_metabolism_enzyme"/>
</dbReference>
<keyword evidence="4 9" id="KW-0378">Hydrolase</keyword>
<keyword evidence="6" id="KW-0482">Metalloprotease</keyword>
<protein>
    <submittedName>
        <fullName evidence="9">M23 family metallopeptidase</fullName>
        <ecNumber evidence="9">3.4.24.-</ecNumber>
    </submittedName>
</protein>